<dbReference type="EMBL" id="WNVC01000018">
    <property type="protein sequence ID" value="MDZ4998848.1"/>
    <property type="molecule type" value="Genomic_DNA"/>
</dbReference>
<dbReference type="RefSeq" id="WP_110027534.1">
    <property type="nucleotide sequence ID" value="NZ_JAALME010000121.1"/>
</dbReference>
<evidence type="ECO:0000313" key="1">
    <source>
        <dbReference type="EMBL" id="MDZ4998848.1"/>
    </source>
</evidence>
<dbReference type="Proteomes" id="UP001291306">
    <property type="component" value="Unassembled WGS sequence"/>
</dbReference>
<evidence type="ECO:0000313" key="2">
    <source>
        <dbReference type="EMBL" id="PWX37190.1"/>
    </source>
</evidence>
<reference evidence="1" key="2">
    <citation type="submission" date="2019-11" db="EMBL/GenBank/DDBJ databases">
        <title>Characterization of Clostridium perfringens isolates from swine manure treated agricultural soils.</title>
        <authorList>
            <person name="Wushke S.T."/>
        </authorList>
    </citation>
    <scope>NUCLEOTIDE SEQUENCE</scope>
    <source>
        <strain evidence="1">X26</strain>
    </source>
</reference>
<dbReference type="EMBL" id="PJTB01000006">
    <property type="protein sequence ID" value="PWX37190.1"/>
    <property type="molecule type" value="Genomic_DNA"/>
</dbReference>
<accession>A0AAW9I3C6</accession>
<organism evidence="1 4">
    <name type="scientific">Clostridium perfringens</name>
    <dbReference type="NCBI Taxonomy" id="1502"/>
    <lineage>
        <taxon>Bacteria</taxon>
        <taxon>Bacillati</taxon>
        <taxon>Bacillota</taxon>
        <taxon>Clostridia</taxon>
        <taxon>Eubacteriales</taxon>
        <taxon>Clostridiaceae</taxon>
        <taxon>Clostridium</taxon>
    </lineage>
</organism>
<evidence type="ECO:0000313" key="4">
    <source>
        <dbReference type="Proteomes" id="UP001291306"/>
    </source>
</evidence>
<reference evidence="2 3" key="1">
    <citation type="journal article" date="2018" name="BMC Genomics">
        <title>Whole genome analysis reveals the diversity and evolutionary relationships between necrotic enteritis-causing strains of Clostridium perfringens.</title>
        <authorList>
            <person name="Lacey J.A."/>
            <person name="Allnutt T.R."/>
            <person name="Vezina B."/>
            <person name="Van T.T.H."/>
            <person name="Stent T."/>
            <person name="Han X."/>
            <person name="Rood J.I."/>
            <person name="Wade B."/>
            <person name="Keyburn A.L."/>
            <person name="Seeman T."/>
            <person name="Chen H."/>
            <person name="Haring V."/>
            <person name="Johanesen P.A."/>
            <person name="Lyras D."/>
            <person name="Moore R.J."/>
        </authorList>
    </citation>
    <scope>NUCLEOTIDE SEQUENCE [LARGE SCALE GENOMIC DNA]</scope>
    <source>
        <strain evidence="2 3">EUR-NE15</strain>
    </source>
</reference>
<dbReference type="AlphaFoldDB" id="A0AAW9I3C6"/>
<name>A0AAW9I3C6_CLOPF</name>
<sequence>MAKKLIRKRIERAEKEDIKDYMKGDRLFDHLRAYYIAIGEIETDKWASIVQMDKEHMQSLKQKQINNDRRYKNNR</sequence>
<proteinExistence type="predicted"/>
<dbReference type="Proteomes" id="UP000247117">
    <property type="component" value="Unassembled WGS sequence"/>
</dbReference>
<comment type="caution">
    <text evidence="1">The sequence shown here is derived from an EMBL/GenBank/DDBJ whole genome shotgun (WGS) entry which is preliminary data.</text>
</comment>
<gene>
    <name evidence="2" type="ORF">CYK91_13610</name>
    <name evidence="1" type="ORF">GNF79_06985</name>
</gene>
<evidence type="ECO:0000313" key="3">
    <source>
        <dbReference type="Proteomes" id="UP000247117"/>
    </source>
</evidence>
<protein>
    <submittedName>
        <fullName evidence="1">Uncharacterized protein</fullName>
    </submittedName>
</protein>